<accession>A0A835FNB1</accession>
<dbReference type="EMBL" id="JACEFO010000500">
    <property type="protein sequence ID" value="KAF8768897.1"/>
    <property type="molecule type" value="Genomic_DNA"/>
</dbReference>
<feature type="region of interest" description="Disordered" evidence="1">
    <location>
        <begin position="151"/>
        <end position="175"/>
    </location>
</feature>
<comment type="caution">
    <text evidence="2">The sequence shown here is derived from an EMBL/GenBank/DDBJ whole genome shotgun (WGS) entry which is preliminary data.</text>
</comment>
<keyword evidence="3" id="KW-1185">Reference proteome</keyword>
<dbReference type="Pfam" id="PF05633">
    <property type="entry name" value="ROH1-like"/>
    <property type="match status" value="1"/>
</dbReference>
<reference evidence="2" key="1">
    <citation type="submission" date="2020-07" db="EMBL/GenBank/DDBJ databases">
        <title>Genome sequence and genetic diversity analysis of an under-domesticated orphan crop, white fonio (Digitaria exilis).</title>
        <authorList>
            <person name="Bennetzen J.L."/>
            <person name="Chen S."/>
            <person name="Ma X."/>
            <person name="Wang X."/>
            <person name="Yssel A.E.J."/>
            <person name="Chaluvadi S.R."/>
            <person name="Johnson M."/>
            <person name="Gangashetty P."/>
            <person name="Hamidou F."/>
            <person name="Sanogo M.D."/>
            <person name="Zwaenepoel A."/>
            <person name="Wallace J."/>
            <person name="Van De Peer Y."/>
            <person name="Van Deynze A."/>
        </authorList>
    </citation>
    <scope>NUCLEOTIDE SEQUENCE</scope>
    <source>
        <tissue evidence="2">Leaves</tissue>
    </source>
</reference>
<dbReference type="AlphaFoldDB" id="A0A835FNB1"/>
<feature type="region of interest" description="Disordered" evidence="1">
    <location>
        <begin position="109"/>
        <end position="139"/>
    </location>
</feature>
<sequence length="209" mass="23011">MLSNRREAHRTAYAADHDLDATDAFQRHATDLLSLAWTSRLLNAFLLCLKELCALPFGPGAVDSVRRPHDRLVANSFDCNAVRDVLDLVHQWRKHVAIATVVLAAAASNPRHCRRSRRPRSDTCASRSPTSPSSWPTTGRAAQPLLRMHHQEPPVHHRRSRSGGNSGSGLGCPSQVPVVEHVPGVVRGAVAIGHQGLHRDRRPFLSRLP</sequence>
<gene>
    <name evidence="2" type="ORF">HU200_007462</name>
</gene>
<dbReference type="OrthoDB" id="786802at2759"/>
<proteinExistence type="predicted"/>
<dbReference type="InterPro" id="IPR008511">
    <property type="entry name" value="ROH1-like"/>
</dbReference>
<organism evidence="2 3">
    <name type="scientific">Digitaria exilis</name>
    <dbReference type="NCBI Taxonomy" id="1010633"/>
    <lineage>
        <taxon>Eukaryota</taxon>
        <taxon>Viridiplantae</taxon>
        <taxon>Streptophyta</taxon>
        <taxon>Embryophyta</taxon>
        <taxon>Tracheophyta</taxon>
        <taxon>Spermatophyta</taxon>
        <taxon>Magnoliopsida</taxon>
        <taxon>Liliopsida</taxon>
        <taxon>Poales</taxon>
        <taxon>Poaceae</taxon>
        <taxon>PACMAD clade</taxon>
        <taxon>Panicoideae</taxon>
        <taxon>Panicodae</taxon>
        <taxon>Paniceae</taxon>
        <taxon>Anthephorinae</taxon>
        <taxon>Digitaria</taxon>
    </lineage>
</organism>
<evidence type="ECO:0000256" key="1">
    <source>
        <dbReference type="SAM" id="MobiDB-lite"/>
    </source>
</evidence>
<protein>
    <submittedName>
        <fullName evidence="2">Uncharacterized protein</fullName>
    </submittedName>
</protein>
<evidence type="ECO:0000313" key="2">
    <source>
        <dbReference type="EMBL" id="KAF8768897.1"/>
    </source>
</evidence>
<feature type="compositionally biased region" description="Low complexity" evidence="1">
    <location>
        <begin position="126"/>
        <end position="138"/>
    </location>
</feature>
<evidence type="ECO:0000313" key="3">
    <source>
        <dbReference type="Proteomes" id="UP000636709"/>
    </source>
</evidence>
<dbReference type="Proteomes" id="UP000636709">
    <property type="component" value="Unassembled WGS sequence"/>
</dbReference>
<name>A0A835FNB1_9POAL</name>